<dbReference type="STRING" id="1676925.ENSPKIP00000019375"/>
<name>A0A3B3RNF0_9TELE</name>
<dbReference type="Gene3D" id="3.10.250.10">
    <property type="entry name" value="SRCR-like domain"/>
    <property type="match status" value="2"/>
</dbReference>
<evidence type="ECO:0000256" key="2">
    <source>
        <dbReference type="PROSITE-ProRule" id="PRU00196"/>
    </source>
</evidence>
<dbReference type="OrthoDB" id="536948at2759"/>
<dbReference type="PRINTS" id="PR00258">
    <property type="entry name" value="SPERACTRCPTR"/>
</dbReference>
<keyword evidence="4" id="KW-0472">Membrane</keyword>
<dbReference type="InterPro" id="IPR036772">
    <property type="entry name" value="SRCR-like_dom_sf"/>
</dbReference>
<evidence type="ECO:0000259" key="6">
    <source>
        <dbReference type="PROSITE" id="PS50287"/>
    </source>
</evidence>
<dbReference type="KEGG" id="pki:111834091"/>
<evidence type="ECO:0000256" key="4">
    <source>
        <dbReference type="SAM" id="Phobius"/>
    </source>
</evidence>
<keyword evidence="1 2" id="KW-1015">Disulfide bond</keyword>
<feature type="signal peptide" evidence="5">
    <location>
        <begin position="1"/>
        <end position="18"/>
    </location>
</feature>
<dbReference type="RefSeq" id="XP_023648783.1">
    <property type="nucleotide sequence ID" value="XM_023793015.2"/>
</dbReference>
<evidence type="ECO:0000313" key="8">
    <source>
        <dbReference type="Proteomes" id="UP000261540"/>
    </source>
</evidence>
<evidence type="ECO:0000256" key="5">
    <source>
        <dbReference type="SAM" id="SignalP"/>
    </source>
</evidence>
<dbReference type="GeneID" id="111834091"/>
<protein>
    <submittedName>
        <fullName evidence="7">T-cell differentiation antigen CD6-like</fullName>
    </submittedName>
</protein>
<evidence type="ECO:0000256" key="1">
    <source>
        <dbReference type="ARBA" id="ARBA00023157"/>
    </source>
</evidence>
<feature type="disulfide bond" evidence="2">
    <location>
        <begin position="181"/>
        <end position="242"/>
    </location>
</feature>
<keyword evidence="4" id="KW-1133">Transmembrane helix</keyword>
<dbReference type="PROSITE" id="PS00420">
    <property type="entry name" value="SRCR_1"/>
    <property type="match status" value="2"/>
</dbReference>
<organism evidence="7 8">
    <name type="scientific">Paramormyrops kingsleyae</name>
    <dbReference type="NCBI Taxonomy" id="1676925"/>
    <lineage>
        <taxon>Eukaryota</taxon>
        <taxon>Metazoa</taxon>
        <taxon>Chordata</taxon>
        <taxon>Craniata</taxon>
        <taxon>Vertebrata</taxon>
        <taxon>Euteleostomi</taxon>
        <taxon>Actinopterygii</taxon>
        <taxon>Neopterygii</taxon>
        <taxon>Teleostei</taxon>
        <taxon>Osteoglossocephala</taxon>
        <taxon>Osteoglossomorpha</taxon>
        <taxon>Osteoglossiformes</taxon>
        <taxon>Mormyridae</taxon>
        <taxon>Paramormyrops</taxon>
    </lineage>
</organism>
<proteinExistence type="predicted"/>
<dbReference type="PANTHER" id="PTHR48071">
    <property type="entry name" value="SRCR DOMAIN-CONTAINING PROTEIN"/>
    <property type="match status" value="1"/>
</dbReference>
<dbReference type="PANTHER" id="PTHR48071:SF26">
    <property type="entry name" value="ANTIGEN WC1.1-LIKE"/>
    <property type="match status" value="1"/>
</dbReference>
<feature type="region of interest" description="Disordered" evidence="3">
    <location>
        <begin position="590"/>
        <end position="610"/>
    </location>
</feature>
<keyword evidence="8" id="KW-1185">Reference proteome</keyword>
<dbReference type="SUPFAM" id="SSF56487">
    <property type="entry name" value="SRCR-like"/>
    <property type="match status" value="2"/>
</dbReference>
<keyword evidence="5" id="KW-0732">Signal</keyword>
<dbReference type="SMART" id="SM00202">
    <property type="entry name" value="SR"/>
    <property type="match status" value="2"/>
</dbReference>
<dbReference type="GeneTree" id="ENSGT00940000161029"/>
<dbReference type="FunFam" id="3.10.250.10:FF:000002">
    <property type="entry name" value="Scavenger receptor cysteine-rich type 1 protein M130"/>
    <property type="match status" value="1"/>
</dbReference>
<feature type="transmembrane region" description="Helical" evidence="4">
    <location>
        <begin position="387"/>
        <end position="408"/>
    </location>
</feature>
<feature type="disulfide bond" evidence="2">
    <location>
        <begin position="316"/>
        <end position="326"/>
    </location>
</feature>
<feature type="chain" id="PRO_5017342670" evidence="5">
    <location>
        <begin position="19"/>
        <end position="614"/>
    </location>
</feature>
<feature type="disulfide bond" evidence="2">
    <location>
        <begin position="213"/>
        <end position="223"/>
    </location>
</feature>
<feature type="domain" description="SRCR" evidence="6">
    <location>
        <begin position="143"/>
        <end position="243"/>
    </location>
</feature>
<dbReference type="InterPro" id="IPR001190">
    <property type="entry name" value="SRCR"/>
</dbReference>
<comment type="caution">
    <text evidence="2">Lacks conserved residue(s) required for the propagation of feature annotation.</text>
</comment>
<reference evidence="7" key="1">
    <citation type="submission" date="2025-08" db="UniProtKB">
        <authorList>
            <consortium name="Ensembl"/>
        </authorList>
    </citation>
    <scope>IDENTIFICATION</scope>
</reference>
<dbReference type="FunFam" id="3.10.250.10:FF:000017">
    <property type="entry name" value="CD6 molecule"/>
    <property type="match status" value="1"/>
</dbReference>
<feature type="disulfide bond" evidence="2">
    <location>
        <begin position="168"/>
        <end position="232"/>
    </location>
</feature>
<dbReference type="Ensembl" id="ENSPKIT00000042963.1">
    <property type="protein sequence ID" value="ENSPKIP00000019375.1"/>
    <property type="gene ID" value="ENSPKIG00000004573.1"/>
</dbReference>
<dbReference type="GO" id="GO:0016020">
    <property type="term" value="C:membrane"/>
    <property type="evidence" value="ECO:0007669"/>
    <property type="project" value="InterPro"/>
</dbReference>
<reference evidence="7" key="2">
    <citation type="submission" date="2025-09" db="UniProtKB">
        <authorList>
            <consortium name="Ensembl"/>
        </authorList>
    </citation>
    <scope>IDENTIFICATION</scope>
</reference>
<dbReference type="Pfam" id="PF00530">
    <property type="entry name" value="SRCR"/>
    <property type="match status" value="2"/>
</dbReference>
<feature type="domain" description="SRCR" evidence="6">
    <location>
        <begin position="248"/>
        <end position="347"/>
    </location>
</feature>
<keyword evidence="4" id="KW-0812">Transmembrane</keyword>
<dbReference type="AlphaFoldDB" id="A0A3B3RNF0"/>
<dbReference type="Proteomes" id="UP000261540">
    <property type="component" value="Unplaced"/>
</dbReference>
<sequence length="614" mass="66631">MDLLTLLSLFQTLALCQASRNGSTSGWQNDSLPQQKQDLHINQTTLYSPWLSGECSGTLGAYHGERQLVVALPLASRETAAEQICLDLGCGGMINVSEGAVPRGSSLLTNCTYSEDGLRNCTLETAWGNGPGTTEIICEHQLVRLAGGEDRCTGRVELRSAGQWGTVCDDGWDMQAGHVVCAQLGCGYALNVTGQDGLFKPGSGPIHLDDVNCTGTERSLWNCLASHHSQDCGHKEDAGVVCSEMRAVRLTGGLDRCSGRVEIHRNGSWGTVCDNSWAKQEAGMVCSMLGCGPPEQFTAFDHHLPHSNDTHWYFFCKRQHTNLWQCREIINHHFLCKDSKAAMLICNGSLGLIPDATPATIFTPLSWSTGPTSTPEPGGLFLALSPPLWGCLALSLVLMLVLLVNLVLCCWCRWKYTFAVQQGIVKPQAHANAQPNEYRGTLDVLRIASDPSEYDAPPVCMTVLHQSSVDSSLEPDYEYQDPSGRAALSTFQNSLRNREDSSNPTMNPDALYCLPETDQHDITAEESYPQAVDQNVTPSEDSFDSSSTSSGECYVNTDNTSCPLLVDTVPEQSAVSQNGYSGLALKGESSLHSEGHYGSTPSGSDYDDIANYWH</sequence>
<dbReference type="PROSITE" id="PS50287">
    <property type="entry name" value="SRCR_2"/>
    <property type="match status" value="2"/>
</dbReference>
<accession>A0A3B3RNF0</accession>
<evidence type="ECO:0000256" key="3">
    <source>
        <dbReference type="SAM" id="MobiDB-lite"/>
    </source>
</evidence>
<evidence type="ECO:0000313" key="7">
    <source>
        <dbReference type="Ensembl" id="ENSPKIP00000019375.1"/>
    </source>
</evidence>